<evidence type="ECO:0000313" key="1">
    <source>
        <dbReference type="EMBL" id="KAF4623615.1"/>
    </source>
</evidence>
<accession>A0A8H4R546</accession>
<dbReference type="AlphaFoldDB" id="A0A8H4R546"/>
<comment type="caution">
    <text evidence="1">The sequence shown here is derived from an EMBL/GenBank/DDBJ whole genome shotgun (WGS) entry which is preliminary data.</text>
</comment>
<evidence type="ECO:0000313" key="2">
    <source>
        <dbReference type="Proteomes" id="UP000521872"/>
    </source>
</evidence>
<gene>
    <name evidence="1" type="ORF">D9613_001482</name>
</gene>
<reference evidence="1 2" key="1">
    <citation type="submission" date="2019-12" db="EMBL/GenBank/DDBJ databases">
        <authorList>
            <person name="Floudas D."/>
            <person name="Bentzer J."/>
            <person name="Ahren D."/>
            <person name="Johansson T."/>
            <person name="Persson P."/>
            <person name="Tunlid A."/>
        </authorList>
    </citation>
    <scope>NUCLEOTIDE SEQUENCE [LARGE SCALE GENOMIC DNA]</scope>
    <source>
        <strain evidence="1 2">CBS 102.39</strain>
    </source>
</reference>
<organism evidence="1 2">
    <name type="scientific">Agrocybe pediades</name>
    <dbReference type="NCBI Taxonomy" id="84607"/>
    <lineage>
        <taxon>Eukaryota</taxon>
        <taxon>Fungi</taxon>
        <taxon>Dikarya</taxon>
        <taxon>Basidiomycota</taxon>
        <taxon>Agaricomycotina</taxon>
        <taxon>Agaricomycetes</taxon>
        <taxon>Agaricomycetidae</taxon>
        <taxon>Agaricales</taxon>
        <taxon>Agaricineae</taxon>
        <taxon>Strophariaceae</taxon>
        <taxon>Agrocybe</taxon>
    </lineage>
</organism>
<proteinExistence type="predicted"/>
<protein>
    <submittedName>
        <fullName evidence="1">Uncharacterized protein</fullName>
    </submittedName>
</protein>
<dbReference type="EMBL" id="JAACJL010000001">
    <property type="protein sequence ID" value="KAF4623615.1"/>
    <property type="molecule type" value="Genomic_DNA"/>
</dbReference>
<dbReference type="Proteomes" id="UP000521872">
    <property type="component" value="Unassembled WGS sequence"/>
</dbReference>
<keyword evidence="2" id="KW-1185">Reference proteome</keyword>
<sequence>MYEHASKLLRDSGISMPKDNSASSATILSQKRFHDIMATLDEKSDAVSMDELIPILLQHDTAKDTLAVKERDGFVWLLRGYCADESVEALRNKLPCPPAVSVKQVYNASITNEANGDILDKLLMRESIMLQCEQAGSLASFVASVLRSIQCIYFAREWSNLRKKQKRDFVNKAFSHHESAFLAKTDNATRIAKKKQAFKSRHAKVIASRNELWRIITLQF</sequence>
<name>A0A8H4R546_9AGAR</name>